<dbReference type="AlphaFoldDB" id="A0AB73T0A9"/>
<dbReference type="Proteomes" id="UP000245412">
    <property type="component" value="Unassembled WGS sequence"/>
</dbReference>
<accession>A0AB73T0A9</accession>
<evidence type="ECO:0000259" key="1">
    <source>
        <dbReference type="Pfam" id="PF18765"/>
    </source>
</evidence>
<dbReference type="InterPro" id="IPR041633">
    <property type="entry name" value="Polbeta"/>
</dbReference>
<dbReference type="SUPFAM" id="SSF81301">
    <property type="entry name" value="Nucleotidyltransferase"/>
    <property type="match status" value="1"/>
</dbReference>
<evidence type="ECO:0000313" key="3">
    <source>
        <dbReference type="Proteomes" id="UP000245412"/>
    </source>
</evidence>
<dbReference type="Gene3D" id="3.30.460.10">
    <property type="entry name" value="Beta Polymerase, domain 2"/>
    <property type="match status" value="1"/>
</dbReference>
<evidence type="ECO:0000313" key="2">
    <source>
        <dbReference type="EMBL" id="PWJ73349.1"/>
    </source>
</evidence>
<keyword evidence="3" id="KW-1185">Reference proteome</keyword>
<reference evidence="2 3" key="1">
    <citation type="submission" date="2018-05" db="EMBL/GenBank/DDBJ databases">
        <authorList>
            <person name="Goeker M."/>
            <person name="Huntemann M."/>
            <person name="Clum A."/>
            <person name="Pillay M."/>
            <person name="Palaniappan K."/>
            <person name="Varghese N."/>
            <person name="Mikhailova N."/>
            <person name="Stamatis D."/>
            <person name="Reddy T."/>
            <person name="Daum C."/>
            <person name="Shapiro N."/>
            <person name="Ivanova N."/>
            <person name="Kyrpides N."/>
            <person name="Woyke T."/>
        </authorList>
    </citation>
    <scope>NUCLEOTIDE SEQUENCE [LARGE SCALE GENOMIC DNA]</scope>
    <source>
        <strain evidence="2 3">DSM 26524</strain>
    </source>
</reference>
<dbReference type="EMBL" id="QGGY01000013">
    <property type="protein sequence ID" value="PWJ73349.1"/>
    <property type="molecule type" value="Genomic_DNA"/>
</dbReference>
<sequence>MYLAPGKSRDIRQKTLTELMVTTLLKELGLTFYGVGFKLKLYFVGLGSVIYMDGTGIKQQVIREIQDLAERHNISRVILFGSRARGDFRRTSDIDLAVEGGDFEHFSLDVNEDTSTLLEYDIVDLSRDVQQELYDSIKKEGKVIYEKV</sequence>
<dbReference type="Pfam" id="PF18765">
    <property type="entry name" value="Polbeta"/>
    <property type="match status" value="1"/>
</dbReference>
<gene>
    <name evidence="2" type="ORF">C7383_113136</name>
</gene>
<dbReference type="PANTHER" id="PTHR33933:SF1">
    <property type="entry name" value="PROTEIN ADENYLYLTRANSFERASE MNTA-RELATED"/>
    <property type="match status" value="1"/>
</dbReference>
<dbReference type="CDD" id="cd05403">
    <property type="entry name" value="NT_KNTase_like"/>
    <property type="match status" value="1"/>
</dbReference>
<dbReference type="InterPro" id="IPR052548">
    <property type="entry name" value="Type_VII_TA_antitoxin"/>
</dbReference>
<comment type="caution">
    <text evidence="2">The sequence shown here is derived from an EMBL/GenBank/DDBJ whole genome shotgun (WGS) entry which is preliminary data.</text>
</comment>
<proteinExistence type="predicted"/>
<protein>
    <submittedName>
        <fullName evidence="2">Nucleotidyltransferase-like protein</fullName>
    </submittedName>
</protein>
<name>A0AB73T0A9_9FIRM</name>
<dbReference type="PANTHER" id="PTHR33933">
    <property type="entry name" value="NUCLEOTIDYLTRANSFERASE"/>
    <property type="match status" value="1"/>
</dbReference>
<dbReference type="InterPro" id="IPR043519">
    <property type="entry name" value="NT_sf"/>
</dbReference>
<feature type="domain" description="Polymerase beta nucleotidyltransferase" evidence="1">
    <location>
        <begin position="64"/>
        <end position="147"/>
    </location>
</feature>
<organism evidence="2 3">
    <name type="scientific">Murimonas intestini</name>
    <dbReference type="NCBI Taxonomy" id="1337051"/>
    <lineage>
        <taxon>Bacteria</taxon>
        <taxon>Bacillati</taxon>
        <taxon>Bacillota</taxon>
        <taxon>Clostridia</taxon>
        <taxon>Lachnospirales</taxon>
        <taxon>Lachnospiraceae</taxon>
        <taxon>Murimonas</taxon>
    </lineage>
</organism>